<evidence type="ECO:0000313" key="4">
    <source>
        <dbReference type="Proteomes" id="UP000813461"/>
    </source>
</evidence>
<reference evidence="3" key="1">
    <citation type="journal article" date="2021" name="Nat. Commun.">
        <title>Genetic determinants of endophytism in the Arabidopsis root mycobiome.</title>
        <authorList>
            <person name="Mesny F."/>
            <person name="Miyauchi S."/>
            <person name="Thiergart T."/>
            <person name="Pickel B."/>
            <person name="Atanasova L."/>
            <person name="Karlsson M."/>
            <person name="Huettel B."/>
            <person name="Barry K.W."/>
            <person name="Haridas S."/>
            <person name="Chen C."/>
            <person name="Bauer D."/>
            <person name="Andreopoulos W."/>
            <person name="Pangilinan J."/>
            <person name="LaButti K."/>
            <person name="Riley R."/>
            <person name="Lipzen A."/>
            <person name="Clum A."/>
            <person name="Drula E."/>
            <person name="Henrissat B."/>
            <person name="Kohler A."/>
            <person name="Grigoriev I.V."/>
            <person name="Martin F.M."/>
            <person name="Hacquard S."/>
        </authorList>
    </citation>
    <scope>NUCLEOTIDE SEQUENCE</scope>
    <source>
        <strain evidence="3">MPI-SDFR-AT-0120</strain>
    </source>
</reference>
<keyword evidence="2" id="KW-1133">Transmembrane helix</keyword>
<accession>A0A8K0R6X0</accession>
<evidence type="ECO:0000313" key="3">
    <source>
        <dbReference type="EMBL" id="KAH7089024.1"/>
    </source>
</evidence>
<feature type="transmembrane region" description="Helical" evidence="2">
    <location>
        <begin position="219"/>
        <end position="241"/>
    </location>
</feature>
<feature type="transmembrane region" description="Helical" evidence="2">
    <location>
        <begin position="261"/>
        <end position="278"/>
    </location>
</feature>
<evidence type="ECO:0000256" key="1">
    <source>
        <dbReference type="SAM" id="MobiDB-lite"/>
    </source>
</evidence>
<dbReference type="Proteomes" id="UP000813461">
    <property type="component" value="Unassembled WGS sequence"/>
</dbReference>
<feature type="transmembrane region" description="Helical" evidence="2">
    <location>
        <begin position="131"/>
        <end position="157"/>
    </location>
</feature>
<comment type="caution">
    <text evidence="3">The sequence shown here is derived from an EMBL/GenBank/DDBJ whole genome shotgun (WGS) entry which is preliminary data.</text>
</comment>
<sequence length="487" mass="54063">MESQSKAPAMLNQGAPFLPPIWTAGGPPVKRIDVPVQTIFMLLFFIGAIVHMKVFQGNRARGHKFLPNLFIFFFCVSRILTSVLRIASVSLPRNARLALAAQIFMSAGVLILFVINLVFATRILRSTHRGFGWSLPFSIFSKMVVLAIGATLIILITTTVRNAYSIDERTRATNQTLILYGSTFLAIIATLPLPIVILTLTIPYSPLDEFGNGRTRTKVIVLIISTTLLSIGAWYRCGIAWQTPVPLSQPLPSYLAKGPFYILNFLFEFQTVIMYAVLRVDQRFHIPNGAKGPGSYSRPERLAAMALRNAQLASGDDTSTLKQSVSIHEEDMDAKSTLELDVDIEKSPSLTVPQPTHPSRRKSRRASLLQAVLTRSPSISIPTDANRSWRASQDSRIIRRLGGPWEQLPSPTESTYNSIQTTPIESMFRHSRARRVSAGSVGTTVAAPSIRNTLHEDWTPEIDWELASPRRFLSFKKKSLSFVGTGQ</sequence>
<keyword evidence="4" id="KW-1185">Reference proteome</keyword>
<dbReference type="OrthoDB" id="3357002at2759"/>
<keyword evidence="2" id="KW-0472">Membrane</keyword>
<dbReference type="Pfam" id="PF11309">
    <property type="entry name" value="DUF3112"/>
    <property type="match status" value="1"/>
</dbReference>
<dbReference type="InterPro" id="IPR021460">
    <property type="entry name" value="DUF3112"/>
</dbReference>
<dbReference type="PANTHER" id="PTHR35184">
    <property type="entry name" value="YALI0C10208P"/>
    <property type="match status" value="1"/>
</dbReference>
<name>A0A8K0R6X0_9PLEO</name>
<feature type="transmembrane region" description="Helical" evidence="2">
    <location>
        <begin position="99"/>
        <end position="119"/>
    </location>
</feature>
<feature type="region of interest" description="Disordered" evidence="1">
    <location>
        <begin position="345"/>
        <end position="367"/>
    </location>
</feature>
<keyword evidence="2" id="KW-0812">Transmembrane</keyword>
<evidence type="ECO:0000256" key="2">
    <source>
        <dbReference type="SAM" id="Phobius"/>
    </source>
</evidence>
<dbReference type="PANTHER" id="PTHR35184:SF1">
    <property type="entry name" value="INTEGRAL MEMBRANE PROTEIN"/>
    <property type="match status" value="1"/>
</dbReference>
<organism evidence="3 4">
    <name type="scientific">Paraphoma chrysanthemicola</name>
    <dbReference type="NCBI Taxonomy" id="798071"/>
    <lineage>
        <taxon>Eukaryota</taxon>
        <taxon>Fungi</taxon>
        <taxon>Dikarya</taxon>
        <taxon>Ascomycota</taxon>
        <taxon>Pezizomycotina</taxon>
        <taxon>Dothideomycetes</taxon>
        <taxon>Pleosporomycetidae</taxon>
        <taxon>Pleosporales</taxon>
        <taxon>Pleosporineae</taxon>
        <taxon>Phaeosphaeriaceae</taxon>
        <taxon>Paraphoma</taxon>
    </lineage>
</organism>
<protein>
    <submittedName>
        <fullName evidence="3">Uncharacterized protein</fullName>
    </submittedName>
</protein>
<feature type="transmembrane region" description="Helical" evidence="2">
    <location>
        <begin position="34"/>
        <end position="54"/>
    </location>
</feature>
<dbReference type="AlphaFoldDB" id="A0A8K0R6X0"/>
<feature type="transmembrane region" description="Helical" evidence="2">
    <location>
        <begin position="66"/>
        <end position="87"/>
    </location>
</feature>
<dbReference type="EMBL" id="JAGMVJ010000007">
    <property type="protein sequence ID" value="KAH7089024.1"/>
    <property type="molecule type" value="Genomic_DNA"/>
</dbReference>
<proteinExistence type="predicted"/>
<gene>
    <name evidence="3" type="ORF">FB567DRAFT_323010</name>
</gene>
<feature type="transmembrane region" description="Helical" evidence="2">
    <location>
        <begin position="177"/>
        <end position="198"/>
    </location>
</feature>